<keyword evidence="1" id="KW-0732">Signal</keyword>
<dbReference type="GO" id="GO:0016491">
    <property type="term" value="F:oxidoreductase activity"/>
    <property type="evidence" value="ECO:0007669"/>
    <property type="project" value="TreeGrafter"/>
</dbReference>
<feature type="domain" description="Doubled CXXCH motif" evidence="2">
    <location>
        <begin position="293"/>
        <end position="326"/>
    </location>
</feature>
<dbReference type="AlphaFoldDB" id="C0QRD2"/>
<protein>
    <submittedName>
        <fullName evidence="3">Cytochrome C family protein</fullName>
    </submittedName>
</protein>
<feature type="domain" description="Doubled CXXCH motif" evidence="2">
    <location>
        <begin position="223"/>
        <end position="262"/>
    </location>
</feature>
<dbReference type="KEGG" id="pmx:PERMA_1460"/>
<dbReference type="PANTHER" id="PTHR35038">
    <property type="entry name" value="DISSIMILATORY SULFITE REDUCTASE SIRA"/>
    <property type="match status" value="1"/>
</dbReference>
<dbReference type="Gene3D" id="3.90.10.10">
    <property type="entry name" value="Cytochrome C3"/>
    <property type="match status" value="1"/>
</dbReference>
<reference evidence="3 4" key="1">
    <citation type="journal article" date="2009" name="J. Bacteriol.">
        <title>Complete and draft genome sequences of six members of the Aquificales.</title>
        <authorList>
            <person name="Reysenbach A.L."/>
            <person name="Hamamura N."/>
            <person name="Podar M."/>
            <person name="Griffiths E."/>
            <person name="Ferreira S."/>
            <person name="Hochstein R."/>
            <person name="Heidelberg J."/>
            <person name="Johnson J."/>
            <person name="Mead D."/>
            <person name="Pohorille A."/>
            <person name="Sarmiento M."/>
            <person name="Schweighofer K."/>
            <person name="Seshadri R."/>
            <person name="Voytek M.A."/>
        </authorList>
    </citation>
    <scope>NUCLEOTIDE SEQUENCE [LARGE SCALE GENOMIC DNA]</scope>
    <source>
        <strain evidence="4">DSM 14350 / EX-H1</strain>
    </source>
</reference>
<dbReference type="PaxDb" id="123214-PERMA_1460"/>
<dbReference type="InterPro" id="IPR051829">
    <property type="entry name" value="Multiheme_Cytochr_ET"/>
</dbReference>
<dbReference type="STRING" id="123214.PERMA_1460"/>
<dbReference type="eggNOG" id="COG3005">
    <property type="taxonomic scope" value="Bacteria"/>
</dbReference>
<dbReference type="HOGENOM" id="CLU_852181_0_0_0"/>
<keyword evidence="4" id="KW-1185">Reference proteome</keyword>
<dbReference type="InterPro" id="IPR036280">
    <property type="entry name" value="Multihaem_cyt_sf"/>
</dbReference>
<name>C0QRD2_PERMH</name>
<dbReference type="NCBIfam" id="TIGR01905">
    <property type="entry name" value="paired_CXXCH_1"/>
    <property type="match status" value="2"/>
</dbReference>
<proteinExistence type="predicted"/>
<evidence type="ECO:0000313" key="4">
    <source>
        <dbReference type="Proteomes" id="UP000001366"/>
    </source>
</evidence>
<dbReference type="EMBL" id="CP001230">
    <property type="protein sequence ID" value="ACO04288.1"/>
    <property type="molecule type" value="Genomic_DNA"/>
</dbReference>
<dbReference type="Gene3D" id="1.10.1130.10">
    <property type="entry name" value="Flavocytochrome C3, Chain A"/>
    <property type="match status" value="1"/>
</dbReference>
<dbReference type="SUPFAM" id="SSF48695">
    <property type="entry name" value="Multiheme cytochromes"/>
    <property type="match status" value="1"/>
</dbReference>
<dbReference type="PANTHER" id="PTHR35038:SF6">
    <property type="entry name" value="SURFACE LOCALIZED DECAHEME CYTOCHROME C LIPOPROTEIN"/>
    <property type="match status" value="1"/>
</dbReference>
<gene>
    <name evidence="3" type="ordered locus">PERMA_1460</name>
</gene>
<organism evidence="3 4">
    <name type="scientific">Persephonella marina (strain DSM 14350 / EX-H1)</name>
    <dbReference type="NCBI Taxonomy" id="123214"/>
    <lineage>
        <taxon>Bacteria</taxon>
        <taxon>Pseudomonadati</taxon>
        <taxon>Aquificota</taxon>
        <taxon>Aquificia</taxon>
        <taxon>Aquificales</taxon>
        <taxon>Hydrogenothermaceae</taxon>
        <taxon>Persephonella</taxon>
    </lineage>
</organism>
<dbReference type="RefSeq" id="WP_012676526.1">
    <property type="nucleotide sequence ID" value="NC_012440.1"/>
</dbReference>
<evidence type="ECO:0000259" key="2">
    <source>
        <dbReference type="Pfam" id="PF09699"/>
    </source>
</evidence>
<evidence type="ECO:0000256" key="1">
    <source>
        <dbReference type="ARBA" id="ARBA00022729"/>
    </source>
</evidence>
<dbReference type="Pfam" id="PF09699">
    <property type="entry name" value="Paired_CXXCH_1"/>
    <property type="match status" value="2"/>
</dbReference>
<dbReference type="InterPro" id="IPR010177">
    <property type="entry name" value="Paired_CXXCH_1"/>
</dbReference>
<sequence>MTRLLVILLVFVIFSASNAIEILSPLDKDIYQEEFASVSVRLSQDEVKKGSHILINVNGAREYKIKISKDRDTFCKSVKIRPGENKIKVIYYSSDGIEGEKEVSVFLYSPIYKEAEEPPYIYEEVAFHQKENENKCSKCHDMRSLKPEVIPPSPESSPCYSCHKVLTSRARVHAPSANYVCNYCHIDEGKSYERYETPFPIADTCFSCHEFRKKVWWNKKYIHGPTSTGQCNICHNPHSSDNLFFVKKPIWNLCTSCHSEKASGVHVVAGFVYGKSHPTKGRPDPSRPGRELVCSSCHNPHGSNYKFFFNNDYTGDRYICLMCHKK</sequence>
<evidence type="ECO:0000313" key="3">
    <source>
        <dbReference type="EMBL" id="ACO04288.1"/>
    </source>
</evidence>
<accession>C0QRD2</accession>
<dbReference type="OrthoDB" id="9783375at2"/>
<dbReference type="Proteomes" id="UP000001366">
    <property type="component" value="Chromosome"/>
</dbReference>